<evidence type="ECO:0000313" key="2">
    <source>
        <dbReference type="EMBL" id="CAA9547796.1"/>
    </source>
</evidence>
<dbReference type="EMBL" id="CADCWG010000090">
    <property type="protein sequence ID" value="CAA9547796.1"/>
    <property type="molecule type" value="Genomic_DNA"/>
</dbReference>
<evidence type="ECO:0000256" key="1">
    <source>
        <dbReference type="SAM" id="SignalP"/>
    </source>
</evidence>
<organism evidence="2">
    <name type="scientific">uncultured Thermomicrobiales bacterium</name>
    <dbReference type="NCBI Taxonomy" id="1645740"/>
    <lineage>
        <taxon>Bacteria</taxon>
        <taxon>Pseudomonadati</taxon>
        <taxon>Thermomicrobiota</taxon>
        <taxon>Thermomicrobia</taxon>
        <taxon>Thermomicrobiales</taxon>
        <taxon>environmental samples</taxon>
    </lineage>
</organism>
<protein>
    <submittedName>
        <fullName evidence="2">Uncharacterized protein</fullName>
    </submittedName>
</protein>
<proteinExistence type="predicted"/>
<dbReference type="AlphaFoldDB" id="A0A6J4UE79"/>
<feature type="signal peptide" evidence="1">
    <location>
        <begin position="1"/>
        <end position="26"/>
    </location>
</feature>
<sequence length="159" mass="17470">MRRLTELLTVTLLLGGLAAAARPAAAADPPAAQPYRFSGCETFGAPVEDPFSGVCYTNRGVGQRHTTTSGGFGYVINGDWCERVVVRGRVVSDYCERTHVVLVSRDGDEQVFQAAYRSEFSYEDGDTTYTCVSHSMYVYANGELRHEGYRTECDPPLPL</sequence>
<reference evidence="2" key="1">
    <citation type="submission" date="2020-02" db="EMBL/GenBank/DDBJ databases">
        <authorList>
            <person name="Meier V. D."/>
        </authorList>
    </citation>
    <scope>NUCLEOTIDE SEQUENCE</scope>
    <source>
        <strain evidence="2">AVDCRST_MAG49</strain>
    </source>
</reference>
<name>A0A6J4UE79_9BACT</name>
<keyword evidence="1" id="KW-0732">Signal</keyword>
<gene>
    <name evidence="2" type="ORF">AVDCRST_MAG49-1505</name>
</gene>
<feature type="chain" id="PRO_5026687090" evidence="1">
    <location>
        <begin position="27"/>
        <end position="159"/>
    </location>
</feature>
<accession>A0A6J4UE79</accession>